<feature type="signal peptide" evidence="1">
    <location>
        <begin position="1"/>
        <end position="21"/>
    </location>
</feature>
<dbReference type="Pfam" id="PF10009">
    <property type="entry name" value="DUF2252"/>
    <property type="match status" value="1"/>
</dbReference>
<accession>A0A6S7B259</accession>
<dbReference type="EMBL" id="CADIKK010000008">
    <property type="protein sequence ID" value="CAB3785324.1"/>
    <property type="molecule type" value="Genomic_DNA"/>
</dbReference>
<dbReference type="PANTHER" id="PTHR39441:SF1">
    <property type="entry name" value="DUF2252 DOMAIN-CONTAINING PROTEIN"/>
    <property type="match status" value="1"/>
</dbReference>
<keyword evidence="3" id="KW-1185">Reference proteome</keyword>
<dbReference type="PANTHER" id="PTHR39441">
    <property type="entry name" value="DUF2252 DOMAIN-CONTAINING PROTEIN"/>
    <property type="match status" value="1"/>
</dbReference>
<keyword evidence="1" id="KW-0732">Signal</keyword>
<evidence type="ECO:0000313" key="2">
    <source>
        <dbReference type="EMBL" id="CAB3785324.1"/>
    </source>
</evidence>
<organism evidence="2 3">
    <name type="scientific">Paraburkholderia ultramafica</name>
    <dbReference type="NCBI Taxonomy" id="1544867"/>
    <lineage>
        <taxon>Bacteria</taxon>
        <taxon>Pseudomonadati</taxon>
        <taxon>Pseudomonadota</taxon>
        <taxon>Betaproteobacteria</taxon>
        <taxon>Burkholderiales</taxon>
        <taxon>Burkholderiaceae</taxon>
        <taxon>Paraburkholderia</taxon>
    </lineage>
</organism>
<name>A0A6S7B259_9BURK</name>
<evidence type="ECO:0000313" key="3">
    <source>
        <dbReference type="Proteomes" id="UP000494365"/>
    </source>
</evidence>
<evidence type="ECO:0000256" key="1">
    <source>
        <dbReference type="SAM" id="SignalP"/>
    </source>
</evidence>
<protein>
    <recommendedName>
        <fullName evidence="4">DUF2252 domain-containing protein</fullName>
    </recommendedName>
</protein>
<dbReference type="InterPro" id="IPR018721">
    <property type="entry name" value="DUF2252"/>
</dbReference>
<evidence type="ECO:0008006" key="4">
    <source>
        <dbReference type="Google" id="ProtNLM"/>
    </source>
</evidence>
<sequence>MKKALIALSAACLLCAPAAEAQTSRTSWVATQIYDYNHPFAATDSTDLATKMATMAGDAFSFFRGTDHIFYQDMLTLPPSSYTTTQTGYTWLGGDAHIGNFGAWKDSAGDNVFTVNDFDEGYLGQYVWDLRRLATSMVLAGRANGIADSDITTAIKTMVGAYVSEMDSFKGTSAELSFQLKNGNTSGAVQTTISNSSNDTRSDLLTKYTQVTNGVRTFQNIANTLVPVNSTTYSNIAAAMSSYISSISSSKQYAASYYQVKDIHQKLGSGVGSLGKLRYYILIEGPSASTSDDVILELKQETSSAVAEASSNGQTLSSADNGNDANRVAKTSKAQTLNADVLVGYATINGVNYYFHEKSPYAEGFDYTQLTSAGKLNTAATYLGQALASAHAISDQDYNSAIVSYSIDKQVSDAVTSKNGLESEISTFAFNYAAQVNLDWQSFVSTYNAGTPLY</sequence>
<dbReference type="AlphaFoldDB" id="A0A6S7B259"/>
<feature type="chain" id="PRO_5028923046" description="DUF2252 domain-containing protein" evidence="1">
    <location>
        <begin position="22"/>
        <end position="454"/>
    </location>
</feature>
<gene>
    <name evidence="2" type="ORF">LMG28614_02104</name>
</gene>
<dbReference type="Proteomes" id="UP000494365">
    <property type="component" value="Unassembled WGS sequence"/>
</dbReference>
<proteinExistence type="predicted"/>
<reference evidence="2 3" key="1">
    <citation type="submission" date="2020-04" db="EMBL/GenBank/DDBJ databases">
        <authorList>
            <person name="De Canck E."/>
        </authorList>
    </citation>
    <scope>NUCLEOTIDE SEQUENCE [LARGE SCALE GENOMIC DNA]</scope>
    <source>
        <strain evidence="2 3">LMG 28614</strain>
    </source>
</reference>